<evidence type="ECO:0000313" key="1">
    <source>
        <dbReference type="EMBL" id="QHT31212.1"/>
    </source>
</evidence>
<dbReference type="Pfam" id="PF08795">
    <property type="entry name" value="DUF1796"/>
    <property type="match status" value="1"/>
</dbReference>
<evidence type="ECO:0008006" key="2">
    <source>
        <dbReference type="Google" id="ProtNLM"/>
    </source>
</evidence>
<reference evidence="1" key="1">
    <citation type="journal article" date="2020" name="Nature">
        <title>Giant virus diversity and host interactions through global metagenomics.</title>
        <authorList>
            <person name="Schulz F."/>
            <person name="Roux S."/>
            <person name="Paez-Espino D."/>
            <person name="Jungbluth S."/>
            <person name="Walsh D.A."/>
            <person name="Denef V.J."/>
            <person name="McMahon K.D."/>
            <person name="Konstantinidis K.T."/>
            <person name="Eloe-Fadrosh E.A."/>
            <person name="Kyrpides N.C."/>
            <person name="Woyke T."/>
        </authorList>
    </citation>
    <scope>NUCLEOTIDE SEQUENCE</scope>
    <source>
        <strain evidence="1">GVMAG-M-3300009155-2</strain>
    </source>
</reference>
<sequence length="205" mass="24360">MITNFKPDICLSLGENCLSAGILKSLNLKNESYLFDWAACEKFDILLDILNNDLGHHIYNNINNNNVVNTMHNFQLGEGDRSKIIYLHHPEDKEYQIKVAQRFFDTINNDSLKILFIYSYGMASLNISDDEFDNLIKIMINKYPNLNFKILILHYAGEYFGEDNYQFNLVRNTDIIYKYDFYTKTRPPWPMDQLHEYEIFKFLFF</sequence>
<proteinExistence type="predicted"/>
<name>A0A6C0ER66_9ZZZZ</name>
<dbReference type="InterPro" id="IPR014903">
    <property type="entry name" value="DUF1796"/>
</dbReference>
<accession>A0A6C0ER66</accession>
<dbReference type="AlphaFoldDB" id="A0A6C0ER66"/>
<protein>
    <recommendedName>
        <fullName evidence="2">Papain-like cysteine peptidase</fullName>
    </recommendedName>
</protein>
<organism evidence="1">
    <name type="scientific">viral metagenome</name>
    <dbReference type="NCBI Taxonomy" id="1070528"/>
    <lineage>
        <taxon>unclassified sequences</taxon>
        <taxon>metagenomes</taxon>
        <taxon>organismal metagenomes</taxon>
    </lineage>
</organism>
<dbReference type="EMBL" id="MN738916">
    <property type="protein sequence ID" value="QHT31212.1"/>
    <property type="molecule type" value="Genomic_DNA"/>
</dbReference>